<evidence type="ECO:0000259" key="1">
    <source>
        <dbReference type="Pfam" id="PF13524"/>
    </source>
</evidence>
<dbReference type="CDD" id="cd03801">
    <property type="entry name" value="GT4_PimA-like"/>
    <property type="match status" value="1"/>
</dbReference>
<dbReference type="InterPro" id="IPR055259">
    <property type="entry name" value="YkvP/CgeB_Glyco_trans-like"/>
</dbReference>
<dbReference type="PANTHER" id="PTHR45947:SF3">
    <property type="entry name" value="SULFOQUINOVOSYL TRANSFERASE SQD2"/>
    <property type="match status" value="1"/>
</dbReference>
<dbReference type="SUPFAM" id="SSF53756">
    <property type="entry name" value="UDP-Glycosyltransferase/glycogen phosphorylase"/>
    <property type="match status" value="1"/>
</dbReference>
<sequence length="401" mass="45404">MKELVRRFGLRGNLNRRALRTDIEKKLGVYRNLLDVQSQPDRVPARPVDYGRLQITWIIPDFSPGAGGHMTIFRIARLLEEFGHEIRFLIHNPVRHRSGASARHTINRHFQPFQGHVAILDHDLPELEGDALIATNWSTCYPANAMGGFFRKFYFVQDYEAMFYPAGSDALLTDVTYRFDFDCLCAGEWLRRIMMEKFGRWAASFPLAVDHAVYSIDEDFERKADLIAVYARSGTPRRAVELAILGLEALHRRGVEFEVGFFGGRKGSFEVPFPYRNYGTVKNESLANIYRQASIGLVFSATNHSLVNQEMMACGLPVVDLDIDTVRSIFAEGVLEFAAPTPAGIADALQILLENPARRDELRRKALQRIGRVSWPESARVVETAIKERVTKAVEASQISK</sequence>
<dbReference type="Gene3D" id="3.40.50.2000">
    <property type="entry name" value="Glycogen Phosphorylase B"/>
    <property type="match status" value="1"/>
</dbReference>
<dbReference type="Pfam" id="PF13524">
    <property type="entry name" value="Glyco_trans_1_2"/>
    <property type="match status" value="1"/>
</dbReference>
<dbReference type="EMBL" id="JACYXJ010000003">
    <property type="protein sequence ID" value="MBD8876648.1"/>
    <property type="molecule type" value="Genomic_DNA"/>
</dbReference>
<dbReference type="Proteomes" id="UP000615687">
    <property type="component" value="Unassembled WGS sequence"/>
</dbReference>
<reference evidence="2 3" key="1">
    <citation type="submission" date="2020-09" db="EMBL/GenBank/DDBJ databases">
        <title>The genome sequence of type strain Labrenzia polysiphoniae KACC 19711.</title>
        <authorList>
            <person name="Liu Y."/>
        </authorList>
    </citation>
    <scope>NUCLEOTIDE SEQUENCE [LARGE SCALE GENOMIC DNA]</scope>
    <source>
        <strain evidence="2 3">KACC 19711</strain>
    </source>
</reference>
<accession>A0ABR9C9Q4</accession>
<proteinExistence type="predicted"/>
<dbReference type="PANTHER" id="PTHR45947">
    <property type="entry name" value="SULFOQUINOVOSYL TRANSFERASE SQD2"/>
    <property type="match status" value="1"/>
</dbReference>
<name>A0ABR9C9Q4_9HYPH</name>
<dbReference type="InterPro" id="IPR050194">
    <property type="entry name" value="Glycosyltransferase_grp1"/>
</dbReference>
<evidence type="ECO:0000313" key="3">
    <source>
        <dbReference type="Proteomes" id="UP000615687"/>
    </source>
</evidence>
<evidence type="ECO:0000313" key="2">
    <source>
        <dbReference type="EMBL" id="MBD8876648.1"/>
    </source>
</evidence>
<dbReference type="Gene3D" id="3.40.50.11090">
    <property type="match status" value="1"/>
</dbReference>
<feature type="domain" description="Spore protein YkvP/CgeB glycosyl transferase-like" evidence="1">
    <location>
        <begin position="255"/>
        <end position="370"/>
    </location>
</feature>
<gene>
    <name evidence="2" type="ORF">IG617_10150</name>
</gene>
<comment type="caution">
    <text evidence="2">The sequence shown here is derived from an EMBL/GenBank/DDBJ whole genome shotgun (WGS) entry which is preliminary data.</text>
</comment>
<dbReference type="RefSeq" id="WP_192109086.1">
    <property type="nucleotide sequence ID" value="NZ_JACYXJ010000003.1"/>
</dbReference>
<organism evidence="2 3">
    <name type="scientific">Roseibium polysiphoniae</name>
    <dbReference type="NCBI Taxonomy" id="2571221"/>
    <lineage>
        <taxon>Bacteria</taxon>
        <taxon>Pseudomonadati</taxon>
        <taxon>Pseudomonadota</taxon>
        <taxon>Alphaproteobacteria</taxon>
        <taxon>Hyphomicrobiales</taxon>
        <taxon>Stappiaceae</taxon>
        <taxon>Roseibium</taxon>
    </lineage>
</organism>
<keyword evidence="3" id="KW-1185">Reference proteome</keyword>
<protein>
    <submittedName>
        <fullName evidence="2">Glycosyltransferase family 4 protein</fullName>
    </submittedName>
</protein>